<accession>A0A1Q9DCL7</accession>
<comment type="caution">
    <text evidence="2">The sequence shown here is derived from an EMBL/GenBank/DDBJ whole genome shotgun (WGS) entry which is preliminary data.</text>
</comment>
<evidence type="ECO:0000256" key="1">
    <source>
        <dbReference type="SAM" id="MobiDB-lite"/>
    </source>
</evidence>
<feature type="compositionally biased region" description="Polar residues" evidence="1">
    <location>
        <begin position="1"/>
        <end position="13"/>
    </location>
</feature>
<dbReference type="OrthoDB" id="412904at2759"/>
<feature type="region of interest" description="Disordered" evidence="1">
    <location>
        <begin position="1"/>
        <end position="30"/>
    </location>
</feature>
<evidence type="ECO:0008006" key="4">
    <source>
        <dbReference type="Google" id="ProtNLM"/>
    </source>
</evidence>
<organism evidence="2 3">
    <name type="scientific">Symbiodinium microadriaticum</name>
    <name type="common">Dinoflagellate</name>
    <name type="synonym">Zooxanthella microadriatica</name>
    <dbReference type="NCBI Taxonomy" id="2951"/>
    <lineage>
        <taxon>Eukaryota</taxon>
        <taxon>Sar</taxon>
        <taxon>Alveolata</taxon>
        <taxon>Dinophyceae</taxon>
        <taxon>Suessiales</taxon>
        <taxon>Symbiodiniaceae</taxon>
        <taxon>Symbiodinium</taxon>
    </lineage>
</organism>
<protein>
    <recommendedName>
        <fullName evidence="4">Gamma-soluble NSF attachment protein</fullName>
    </recommendedName>
</protein>
<keyword evidence="3" id="KW-1185">Reference proteome</keyword>
<dbReference type="AlphaFoldDB" id="A0A1Q9DCL7"/>
<sequence length="125" mass="13514">MRTVPSSHAQSAEETAAVERQRVREHKGKNAEAVSLYAKAEAEIRDEQFEACIASLDKAVSIFEKLGPEGDSDAGESGLIDALYMLSDAHRQMASTMYSEKFRASGNKRGQATMLLALAESSACT</sequence>
<dbReference type="Proteomes" id="UP000186817">
    <property type="component" value="Unassembled WGS sequence"/>
</dbReference>
<proteinExistence type="predicted"/>
<evidence type="ECO:0000313" key="3">
    <source>
        <dbReference type="Proteomes" id="UP000186817"/>
    </source>
</evidence>
<reference evidence="2 3" key="1">
    <citation type="submission" date="2016-02" db="EMBL/GenBank/DDBJ databases">
        <title>Genome analysis of coral dinoflagellate symbionts highlights evolutionary adaptations to a symbiotic lifestyle.</title>
        <authorList>
            <person name="Aranda M."/>
            <person name="Li Y."/>
            <person name="Liew Y.J."/>
            <person name="Baumgarten S."/>
            <person name="Simakov O."/>
            <person name="Wilson M."/>
            <person name="Piel J."/>
            <person name="Ashoor H."/>
            <person name="Bougouffa S."/>
            <person name="Bajic V.B."/>
            <person name="Ryu T."/>
            <person name="Ravasi T."/>
            <person name="Bayer T."/>
            <person name="Micklem G."/>
            <person name="Kim H."/>
            <person name="Bhak J."/>
            <person name="Lajeunesse T.C."/>
            <person name="Voolstra C.R."/>
        </authorList>
    </citation>
    <scope>NUCLEOTIDE SEQUENCE [LARGE SCALE GENOMIC DNA]</scope>
    <source>
        <strain evidence="2 3">CCMP2467</strain>
    </source>
</reference>
<dbReference type="EMBL" id="LSRX01000599">
    <property type="protein sequence ID" value="OLP92956.1"/>
    <property type="molecule type" value="Genomic_DNA"/>
</dbReference>
<gene>
    <name evidence="2" type="ORF">AK812_SmicGene25168</name>
</gene>
<evidence type="ECO:0000313" key="2">
    <source>
        <dbReference type="EMBL" id="OLP92956.1"/>
    </source>
</evidence>
<name>A0A1Q9DCL7_SYMMI</name>